<accession>A0A3N2PNC8</accession>
<sequence>MRGIIDATDCVRTHTEAGDPATPVAPPSVVMSSKLRCLMLHKSMHPSLFNEDMELSGIPRLKFISEIFYLFMVQLFYASCSSDAKVHIVWLVLPTPLDDVGRDNIIRTLKSENTGEELHPSPPSLSLRHEAGANKSDKQTSLAACPTGTLKPQDPKATRAAEARRETLVMIHAATLLLSTRGYATSWWWGSAIFVAFLLRPVCRMATCENAALASCTSIVSRKRQGVVDSTPQKKVVYVGLSPSEKLRQADGATLSYDLLLGSTTHRSVFEAPNYLCSVTARSALSDGAKISFSSHTYSRPLFVLHFKDPLLDPSLQLADMGFAGPQAHNDITPLPRPWPGSDVTPTIHRKAGVAWRGLRAVPDARVRSLELTRVWTFGTSTDSGFVFVFTAFPSALHLVWRQKRQCTVLCVPLASEYDCNAAVQLLLGLYDHRHRHGFRMALVATASWHARVSREEETQHIPNLIYRRHYLSRFGPFYHLVCLYFLWSEPYLHFETPSNQPGPVFPAWCRSRKRGDIRDSEALRGLCNTAPRPVAMLQRNIVRLTMERKRDELLLLEHSLFEGLELQVN</sequence>
<protein>
    <submittedName>
        <fullName evidence="2">Uncharacterized protein</fullName>
    </submittedName>
</protein>
<reference evidence="2 3" key="1">
    <citation type="journal article" date="2018" name="Mol. Ecol.">
        <title>The obligate alkalophilic soda-lake fungus Sodiomyces alkalinus has shifted to a protein diet.</title>
        <authorList>
            <person name="Grum-Grzhimaylo A.A."/>
            <person name="Falkoski D.L."/>
            <person name="van den Heuvel J."/>
            <person name="Valero-Jimenez C.A."/>
            <person name="Min B."/>
            <person name="Choi I.G."/>
            <person name="Lipzen A."/>
            <person name="Daum C.G."/>
            <person name="Aanen D.K."/>
            <person name="Tsang A."/>
            <person name="Henrissat B."/>
            <person name="Bilanenko E.N."/>
            <person name="de Vries R.P."/>
            <person name="van Kan J.A.L."/>
            <person name="Grigoriev I.V."/>
            <person name="Debets A.J.M."/>
        </authorList>
    </citation>
    <scope>NUCLEOTIDE SEQUENCE [LARGE SCALE GENOMIC DNA]</scope>
    <source>
        <strain evidence="2 3">F11</strain>
    </source>
</reference>
<keyword evidence="3" id="KW-1185">Reference proteome</keyword>
<dbReference type="GeneID" id="39582987"/>
<evidence type="ECO:0000313" key="2">
    <source>
        <dbReference type="EMBL" id="ROT36041.1"/>
    </source>
</evidence>
<proteinExistence type="predicted"/>
<gene>
    <name evidence="2" type="ORF">SODALDRAFT_362902</name>
</gene>
<dbReference type="AlphaFoldDB" id="A0A3N2PNC8"/>
<dbReference type="RefSeq" id="XP_028463847.1">
    <property type="nucleotide sequence ID" value="XM_028614509.1"/>
</dbReference>
<evidence type="ECO:0000256" key="1">
    <source>
        <dbReference type="SAM" id="MobiDB-lite"/>
    </source>
</evidence>
<evidence type="ECO:0000313" key="3">
    <source>
        <dbReference type="Proteomes" id="UP000272025"/>
    </source>
</evidence>
<dbReference type="EMBL" id="ML119060">
    <property type="protein sequence ID" value="ROT36041.1"/>
    <property type="molecule type" value="Genomic_DNA"/>
</dbReference>
<organism evidence="2 3">
    <name type="scientific">Sodiomyces alkalinus (strain CBS 110278 / VKM F-3762 / F11)</name>
    <name type="common">Alkaliphilic filamentous fungus</name>
    <dbReference type="NCBI Taxonomy" id="1314773"/>
    <lineage>
        <taxon>Eukaryota</taxon>
        <taxon>Fungi</taxon>
        <taxon>Dikarya</taxon>
        <taxon>Ascomycota</taxon>
        <taxon>Pezizomycotina</taxon>
        <taxon>Sordariomycetes</taxon>
        <taxon>Hypocreomycetidae</taxon>
        <taxon>Glomerellales</taxon>
        <taxon>Plectosphaerellaceae</taxon>
        <taxon>Sodiomyces</taxon>
    </lineage>
</organism>
<name>A0A3N2PNC8_SODAK</name>
<feature type="region of interest" description="Disordered" evidence="1">
    <location>
        <begin position="138"/>
        <end position="159"/>
    </location>
</feature>
<dbReference type="Proteomes" id="UP000272025">
    <property type="component" value="Unassembled WGS sequence"/>
</dbReference>